<evidence type="ECO:0000259" key="8">
    <source>
        <dbReference type="Pfam" id="PF00892"/>
    </source>
</evidence>
<dbReference type="CDD" id="cd05266">
    <property type="entry name" value="SDR_a4"/>
    <property type="match status" value="1"/>
</dbReference>
<evidence type="ECO:0000313" key="9">
    <source>
        <dbReference type="EMBL" id="DAZ97082.1"/>
    </source>
</evidence>
<gene>
    <name evidence="9" type="ORF">N0F65_001266</name>
</gene>
<dbReference type="SUPFAM" id="SSF51735">
    <property type="entry name" value="NAD(P)-binding Rossmann-fold domains"/>
    <property type="match status" value="1"/>
</dbReference>
<keyword evidence="10" id="KW-1185">Reference proteome</keyword>
<comment type="subcellular location">
    <subcellularLocation>
        <location evidence="1">Membrane</location>
        <topology evidence="1">Multi-pass membrane protein</topology>
    </subcellularLocation>
</comment>
<dbReference type="InterPro" id="IPR037185">
    <property type="entry name" value="EmrE-like"/>
</dbReference>
<sequence length="969" mass="105990">MNALGLKDPADGSKQPLLPLKARSRSTSSVIEELRQQPHALKGMGLVATSAVCFSIMSTLVKYGTYYMTSMECIFWRSIVAFVLNFGVLKYSGHTLHVDKRDRLMLFLRSLAGFSSISFGFYAFSQMVLADASVIVFTSPVITFFFGACFLNESIDPISFACALCSLGGLACVVRPGFIFGYEDEGASGSWLAICSALLGAVGQAFVFISVRKLKGVPALVIVHYFMMFSVVCSIAYMAFVQHRFVANMPISVWFAVIFSGVFTFLGQMFLTRGFQLEKAGIASVMRYFDVVCVFIWDALLLRETINVWSIVGALIICSSAIIIALRKAHMSVTELVITTMEHKKLFVFGLGFSASRAAVAFQQRGYEVVGCVRTQETALQLEQAHSSVFCAQTRADGSRNRNVFVFSDGQWDVAANDGVTVEQALAGSTHLIVSVPTSMKEGEEDPVLAAMKEKLVATVSPTAVWVAYLSTIGVYGETHGVAVDEDAPVQSTVRRSQMRIAAERQWLDSGLPCHVFRIAGIYGPGRGNITKVRSGTASRIHIPGRLFNRIHVDDIVGILEASAAKPRPGAIYNVADDEPAPADVVTAYACELLGVPVPPSRSWEEAEATMSAMAKSFYVESKVVKNDRIKDELGVKLKYPSYREGLLAQVLEEEQLHVANNASADSSIDSLVVVANIGSLRPEPYLDLRQVCFRLSRALRRPVIPCSFRFSNRIDASLLHGIPAKTFETVLTEFLTTPSSKSSKEVVVLPLFFGNSSTLTDFLPEVGAKCWEQLTTAVSMTSLTLRVGRCLVDVDTPTDDRIARMLVDKISQVTLPDSATTSEPVSVIVLDHGTPSRQVHEAREIVGRQVKALLTGGRYVYAGTACMERRDGPEYDFNDPLLLHALDYHQVTTKIVIVALLFLSQGRHAGENGDIETIVADIRQARPDVTVLIAEPIGAHPLLTDVLHDRYRHAMSNEAAPLLFETQG</sequence>
<evidence type="ECO:0000256" key="2">
    <source>
        <dbReference type="ARBA" id="ARBA00022692"/>
    </source>
</evidence>
<feature type="transmembrane region" description="Helical" evidence="7">
    <location>
        <begin position="74"/>
        <end position="92"/>
    </location>
</feature>
<dbReference type="InterPro" id="IPR000620">
    <property type="entry name" value="EamA_dom"/>
</dbReference>
<keyword evidence="6" id="KW-0456">Lyase</keyword>
<dbReference type="Pfam" id="PF01903">
    <property type="entry name" value="CbiX"/>
    <property type="match status" value="1"/>
</dbReference>
<dbReference type="GO" id="GO:0046872">
    <property type="term" value="F:metal ion binding"/>
    <property type="evidence" value="ECO:0007669"/>
    <property type="project" value="UniProtKB-KW"/>
</dbReference>
<dbReference type="PANTHER" id="PTHR22911">
    <property type="entry name" value="ACYL-MALONYL CONDENSING ENZYME-RELATED"/>
    <property type="match status" value="1"/>
</dbReference>
<dbReference type="GO" id="GO:0016020">
    <property type="term" value="C:membrane"/>
    <property type="evidence" value="ECO:0007669"/>
    <property type="project" value="UniProtKB-SubCell"/>
</dbReference>
<feature type="transmembrane region" description="Helical" evidence="7">
    <location>
        <begin position="158"/>
        <end position="179"/>
    </location>
</feature>
<name>A0AAV2YQY5_9STRA</name>
<dbReference type="Gene3D" id="3.40.50.720">
    <property type="entry name" value="NAD(P)-binding Rossmann-like Domain"/>
    <property type="match status" value="1"/>
</dbReference>
<keyword evidence="5 7" id="KW-0472">Membrane</keyword>
<feature type="transmembrane region" description="Helical" evidence="7">
    <location>
        <begin position="218"/>
        <end position="239"/>
    </location>
</feature>
<evidence type="ECO:0000313" key="10">
    <source>
        <dbReference type="Proteomes" id="UP001146120"/>
    </source>
</evidence>
<dbReference type="Pfam" id="PF00892">
    <property type="entry name" value="EamA"/>
    <property type="match status" value="2"/>
</dbReference>
<evidence type="ECO:0000256" key="4">
    <source>
        <dbReference type="ARBA" id="ARBA00022989"/>
    </source>
</evidence>
<dbReference type="SUPFAM" id="SSF53800">
    <property type="entry name" value="Chelatase"/>
    <property type="match status" value="1"/>
</dbReference>
<dbReference type="PANTHER" id="PTHR22911:SF6">
    <property type="entry name" value="SOLUTE CARRIER FAMILY 35 MEMBER G1"/>
    <property type="match status" value="1"/>
</dbReference>
<dbReference type="GO" id="GO:0016829">
    <property type="term" value="F:lyase activity"/>
    <property type="evidence" value="ECO:0007669"/>
    <property type="project" value="UniProtKB-KW"/>
</dbReference>
<dbReference type="Proteomes" id="UP001146120">
    <property type="component" value="Unassembled WGS sequence"/>
</dbReference>
<feature type="domain" description="EamA" evidence="8">
    <location>
        <begin position="42"/>
        <end position="174"/>
    </location>
</feature>
<dbReference type="Gene3D" id="3.40.50.1400">
    <property type="match status" value="1"/>
</dbReference>
<reference evidence="9" key="2">
    <citation type="journal article" date="2023" name="Microbiol Resour">
        <title>Decontamination and Annotation of the Draft Genome Sequence of the Oomycete Lagenidium giganteum ARSEF 373.</title>
        <authorList>
            <person name="Morgan W.R."/>
            <person name="Tartar A."/>
        </authorList>
    </citation>
    <scope>NUCLEOTIDE SEQUENCE</scope>
    <source>
        <strain evidence="9">ARSEF 373</strain>
    </source>
</reference>
<evidence type="ECO:0000256" key="3">
    <source>
        <dbReference type="ARBA" id="ARBA00022723"/>
    </source>
</evidence>
<comment type="caution">
    <text evidence="9">The sequence shown here is derived from an EMBL/GenBank/DDBJ whole genome shotgun (WGS) entry which is preliminary data.</text>
</comment>
<evidence type="ECO:0000256" key="5">
    <source>
        <dbReference type="ARBA" id="ARBA00023136"/>
    </source>
</evidence>
<feature type="transmembrane region" description="Helical" evidence="7">
    <location>
        <begin position="251"/>
        <end position="272"/>
    </location>
</feature>
<reference evidence="9" key="1">
    <citation type="submission" date="2022-11" db="EMBL/GenBank/DDBJ databases">
        <authorList>
            <person name="Morgan W.R."/>
            <person name="Tartar A."/>
        </authorList>
    </citation>
    <scope>NUCLEOTIDE SEQUENCE</scope>
    <source>
        <strain evidence="9">ARSEF 373</strain>
    </source>
</reference>
<keyword evidence="3" id="KW-0479">Metal-binding</keyword>
<feature type="transmembrane region" description="Helical" evidence="7">
    <location>
        <begin position="191"/>
        <end position="211"/>
    </location>
</feature>
<feature type="transmembrane region" description="Helical" evidence="7">
    <location>
        <begin position="130"/>
        <end position="151"/>
    </location>
</feature>
<feature type="transmembrane region" description="Helical" evidence="7">
    <location>
        <begin position="45"/>
        <end position="68"/>
    </location>
</feature>
<dbReference type="EMBL" id="DAKRPA010000147">
    <property type="protein sequence ID" value="DAZ97082.1"/>
    <property type="molecule type" value="Genomic_DNA"/>
</dbReference>
<dbReference type="InterPro" id="IPR036291">
    <property type="entry name" value="NAD(P)-bd_dom_sf"/>
</dbReference>
<protein>
    <recommendedName>
        <fullName evidence="8">EamA domain-containing protein</fullName>
    </recommendedName>
</protein>
<feature type="transmembrane region" description="Helical" evidence="7">
    <location>
        <begin position="308"/>
        <end position="326"/>
    </location>
</feature>
<keyword evidence="2 7" id="KW-0812">Transmembrane</keyword>
<dbReference type="AlphaFoldDB" id="A0AAV2YQY5"/>
<evidence type="ECO:0000256" key="7">
    <source>
        <dbReference type="SAM" id="Phobius"/>
    </source>
</evidence>
<organism evidence="9 10">
    <name type="scientific">Lagenidium giganteum</name>
    <dbReference type="NCBI Taxonomy" id="4803"/>
    <lineage>
        <taxon>Eukaryota</taxon>
        <taxon>Sar</taxon>
        <taxon>Stramenopiles</taxon>
        <taxon>Oomycota</taxon>
        <taxon>Peronosporomycetes</taxon>
        <taxon>Pythiales</taxon>
        <taxon>Pythiaceae</taxon>
    </lineage>
</organism>
<accession>A0AAV2YQY5</accession>
<keyword evidence="4 7" id="KW-1133">Transmembrane helix</keyword>
<evidence type="ECO:0000256" key="1">
    <source>
        <dbReference type="ARBA" id="ARBA00004141"/>
    </source>
</evidence>
<dbReference type="SUPFAM" id="SSF103481">
    <property type="entry name" value="Multidrug resistance efflux transporter EmrE"/>
    <property type="match status" value="2"/>
</dbReference>
<evidence type="ECO:0000256" key="6">
    <source>
        <dbReference type="ARBA" id="ARBA00023239"/>
    </source>
</evidence>
<dbReference type="InterPro" id="IPR002762">
    <property type="entry name" value="CbiX-like"/>
</dbReference>
<feature type="domain" description="EamA" evidence="8">
    <location>
        <begin position="192"/>
        <end position="325"/>
    </location>
</feature>
<proteinExistence type="predicted"/>